<gene>
    <name evidence="1" type="ORF">RS130_23225</name>
</gene>
<reference evidence="1 2" key="1">
    <citation type="submission" date="2023-10" db="EMBL/GenBank/DDBJ databases">
        <title>Glaciecola aquimarina strain GGW-M5 nov., isolated from a coastal seawater.</title>
        <authorList>
            <person name="Bayburt H."/>
            <person name="Kim J.M."/>
            <person name="Choi B.J."/>
            <person name="Jeon C.O."/>
        </authorList>
    </citation>
    <scope>NUCLEOTIDE SEQUENCE [LARGE SCALE GENOMIC DNA]</scope>
    <source>
        <strain evidence="1 2">KCTC 32108</strain>
    </source>
</reference>
<keyword evidence="2" id="KW-1185">Reference proteome</keyword>
<evidence type="ECO:0000313" key="2">
    <source>
        <dbReference type="Proteomes" id="UP001247805"/>
    </source>
</evidence>
<name>A0ABU3T2C8_9ALTE</name>
<dbReference type="RefSeq" id="WP_316027903.1">
    <property type="nucleotide sequence ID" value="NZ_JAWDIO010000002.1"/>
</dbReference>
<accession>A0ABU3T2C8</accession>
<proteinExistence type="predicted"/>
<sequence length="226" mass="25169">MHSPELFNLAFGEQNVKWTDRHTDNAGSVIRLKNKASEIIQAGGRVWVAEAGQSDVTADWIAALIADGMNPAIIKKQVIVVQHSLWNENQTTENDLAYVKQKSWYVQLDDGNAPYGSTEWGDRSDYSTPGYQEKDKRFMPAAMNSSVAKAKALWSKADEVINGYHPEGFSEEWSALHYGGVDFSDTSEVWFILNMSGLHTIEQFWKAFVTGQAGTPIDPNSGLKTH</sequence>
<evidence type="ECO:0000313" key="1">
    <source>
        <dbReference type="EMBL" id="MDU0356419.1"/>
    </source>
</evidence>
<organism evidence="1 2">
    <name type="scientific">Paraglaciecola aquimarina</name>
    <dbReference type="NCBI Taxonomy" id="1235557"/>
    <lineage>
        <taxon>Bacteria</taxon>
        <taxon>Pseudomonadati</taxon>
        <taxon>Pseudomonadota</taxon>
        <taxon>Gammaproteobacteria</taxon>
        <taxon>Alteromonadales</taxon>
        <taxon>Alteromonadaceae</taxon>
        <taxon>Paraglaciecola</taxon>
    </lineage>
</organism>
<dbReference type="Proteomes" id="UP001247805">
    <property type="component" value="Unassembled WGS sequence"/>
</dbReference>
<comment type="caution">
    <text evidence="1">The sequence shown here is derived from an EMBL/GenBank/DDBJ whole genome shotgun (WGS) entry which is preliminary data.</text>
</comment>
<protein>
    <submittedName>
        <fullName evidence="1">Uncharacterized protein</fullName>
    </submittedName>
</protein>
<dbReference type="EMBL" id="JAWDIO010000002">
    <property type="protein sequence ID" value="MDU0356419.1"/>
    <property type="molecule type" value="Genomic_DNA"/>
</dbReference>